<evidence type="ECO:0000256" key="1">
    <source>
        <dbReference type="SAM" id="SignalP"/>
    </source>
</evidence>
<sequence>MLPVTSTLNGLVAMIFAGILDGPVAMMSAELEVEFSTSNEEAGEKGLAAASCEEQGAEREVADVCGKTWEGGQANTHDG</sequence>
<reference evidence="2 3" key="1">
    <citation type="submission" date="2017-08" db="EMBL/GenBank/DDBJ databases">
        <title>Acidophilic green algal genome provides insights into adaptation to an acidic environment.</title>
        <authorList>
            <person name="Hirooka S."/>
            <person name="Hirose Y."/>
            <person name="Kanesaki Y."/>
            <person name="Higuchi S."/>
            <person name="Fujiwara T."/>
            <person name="Onuma R."/>
            <person name="Era A."/>
            <person name="Ohbayashi R."/>
            <person name="Uzuka A."/>
            <person name="Nozaki H."/>
            <person name="Yoshikawa H."/>
            <person name="Miyagishima S.Y."/>
        </authorList>
    </citation>
    <scope>NUCLEOTIDE SEQUENCE [LARGE SCALE GENOMIC DNA]</scope>
    <source>
        <strain evidence="2 3">NIES-2499</strain>
    </source>
</reference>
<feature type="signal peptide" evidence="1">
    <location>
        <begin position="1"/>
        <end position="17"/>
    </location>
</feature>
<dbReference type="AlphaFoldDB" id="A0A250X3M9"/>
<organism evidence="2 3">
    <name type="scientific">Chlamydomonas eustigma</name>
    <dbReference type="NCBI Taxonomy" id="1157962"/>
    <lineage>
        <taxon>Eukaryota</taxon>
        <taxon>Viridiplantae</taxon>
        <taxon>Chlorophyta</taxon>
        <taxon>core chlorophytes</taxon>
        <taxon>Chlorophyceae</taxon>
        <taxon>CS clade</taxon>
        <taxon>Chlamydomonadales</taxon>
        <taxon>Chlamydomonadaceae</taxon>
        <taxon>Chlamydomonas</taxon>
    </lineage>
</organism>
<evidence type="ECO:0008006" key="4">
    <source>
        <dbReference type="Google" id="ProtNLM"/>
    </source>
</evidence>
<dbReference type="Proteomes" id="UP000232323">
    <property type="component" value="Unassembled WGS sequence"/>
</dbReference>
<name>A0A250X3M9_9CHLO</name>
<feature type="chain" id="PRO_5012761336" description="CNNM transmembrane domain-containing protein" evidence="1">
    <location>
        <begin position="18"/>
        <end position="79"/>
    </location>
</feature>
<accession>A0A250X3M9</accession>
<keyword evidence="3" id="KW-1185">Reference proteome</keyword>
<proteinExistence type="predicted"/>
<evidence type="ECO:0000313" key="2">
    <source>
        <dbReference type="EMBL" id="GAX77675.1"/>
    </source>
</evidence>
<gene>
    <name evidence="2" type="ORF">CEUSTIGMA_g5118.t1</name>
</gene>
<protein>
    <recommendedName>
        <fullName evidence="4">CNNM transmembrane domain-containing protein</fullName>
    </recommendedName>
</protein>
<keyword evidence="1" id="KW-0732">Signal</keyword>
<dbReference type="EMBL" id="BEGY01000026">
    <property type="protein sequence ID" value="GAX77675.1"/>
    <property type="molecule type" value="Genomic_DNA"/>
</dbReference>
<evidence type="ECO:0000313" key="3">
    <source>
        <dbReference type="Proteomes" id="UP000232323"/>
    </source>
</evidence>
<comment type="caution">
    <text evidence="2">The sequence shown here is derived from an EMBL/GenBank/DDBJ whole genome shotgun (WGS) entry which is preliminary data.</text>
</comment>